<keyword evidence="3 5" id="KW-1133">Transmembrane helix</keyword>
<gene>
    <name evidence="6" type="ORF">FM105_04295</name>
</gene>
<feature type="transmembrane region" description="Helical" evidence="5">
    <location>
        <begin position="45"/>
        <end position="64"/>
    </location>
</feature>
<sequence>MRARQRFLGRRVPGDSWLHRSPAWTKLAGVAALSVVVLATRDAQVNVGLLVLIVAVAVSARLPLRELVAPVLRIGLIIVAVFAAHLWLTDWATGLRLSSTIVVCIMAAALLMLTTTVGELIAVFEVLAWPLRFVGLRPATVGLAAGLVVRSLPVIADLARVAGDSARARGLEGSLRARTIPLVLGTVKYAQDTGRALEARGLE</sequence>
<proteinExistence type="predicted"/>
<feature type="transmembrane region" description="Helical" evidence="5">
    <location>
        <begin position="71"/>
        <end position="88"/>
    </location>
</feature>
<dbReference type="CDD" id="cd16914">
    <property type="entry name" value="EcfT"/>
    <property type="match status" value="1"/>
</dbReference>
<protein>
    <submittedName>
        <fullName evidence="6">Transmembrane component BioN of energizing module of biotin ECF transporter</fullName>
    </submittedName>
</protein>
<name>A0A1X6X5Y2_9MICO</name>
<evidence type="ECO:0000256" key="1">
    <source>
        <dbReference type="ARBA" id="ARBA00004141"/>
    </source>
</evidence>
<keyword evidence="7" id="KW-1185">Reference proteome</keyword>
<dbReference type="Proteomes" id="UP000196581">
    <property type="component" value="Unassembled WGS sequence"/>
</dbReference>
<evidence type="ECO:0000313" key="6">
    <source>
        <dbReference type="EMBL" id="SLM94661.1"/>
    </source>
</evidence>
<dbReference type="InterPro" id="IPR003339">
    <property type="entry name" value="ABC/ECF_trnsptr_transmembrane"/>
</dbReference>
<dbReference type="AlphaFoldDB" id="A0A1X6X5Y2"/>
<keyword evidence="2 5" id="KW-0812">Transmembrane</keyword>
<evidence type="ECO:0000256" key="5">
    <source>
        <dbReference type="SAM" id="Phobius"/>
    </source>
</evidence>
<dbReference type="EMBL" id="FWFF01000005">
    <property type="protein sequence ID" value="SLM94661.1"/>
    <property type="molecule type" value="Genomic_DNA"/>
</dbReference>
<dbReference type="GO" id="GO:0005886">
    <property type="term" value="C:plasma membrane"/>
    <property type="evidence" value="ECO:0007669"/>
    <property type="project" value="UniProtKB-ARBA"/>
</dbReference>
<accession>A0A1X6X5Y2</accession>
<feature type="transmembrane region" description="Helical" evidence="5">
    <location>
        <begin position="100"/>
        <end position="127"/>
    </location>
</feature>
<comment type="subcellular location">
    <subcellularLocation>
        <location evidence="1">Membrane</location>
        <topology evidence="1">Multi-pass membrane protein</topology>
    </subcellularLocation>
</comment>
<evidence type="ECO:0000256" key="3">
    <source>
        <dbReference type="ARBA" id="ARBA00022989"/>
    </source>
</evidence>
<evidence type="ECO:0000256" key="4">
    <source>
        <dbReference type="ARBA" id="ARBA00023136"/>
    </source>
</evidence>
<evidence type="ECO:0000313" key="7">
    <source>
        <dbReference type="Proteomes" id="UP000196581"/>
    </source>
</evidence>
<keyword evidence="4 5" id="KW-0472">Membrane</keyword>
<reference evidence="7" key="1">
    <citation type="submission" date="2017-02" db="EMBL/GenBank/DDBJ databases">
        <authorList>
            <person name="Dridi B."/>
        </authorList>
    </citation>
    <scope>NUCLEOTIDE SEQUENCE [LARGE SCALE GENOMIC DNA]</scope>
    <source>
        <strain evidence="7">B Co 03.10</strain>
    </source>
</reference>
<evidence type="ECO:0000256" key="2">
    <source>
        <dbReference type="ARBA" id="ARBA00022692"/>
    </source>
</evidence>
<dbReference type="RefSeq" id="WP_087005267.1">
    <property type="nucleotide sequence ID" value="NZ_FWFF01000005.1"/>
</dbReference>
<organism evidence="6 7">
    <name type="scientific">Brevibacterium yomogidense</name>
    <dbReference type="NCBI Taxonomy" id="946573"/>
    <lineage>
        <taxon>Bacteria</taxon>
        <taxon>Bacillati</taxon>
        <taxon>Actinomycetota</taxon>
        <taxon>Actinomycetes</taxon>
        <taxon>Micrococcales</taxon>
        <taxon>Brevibacteriaceae</taxon>
        <taxon>Brevibacterium</taxon>
    </lineage>
</organism>
<dbReference type="Pfam" id="PF02361">
    <property type="entry name" value="CbiQ"/>
    <property type="match status" value="1"/>
</dbReference>